<organism evidence="2 3">
    <name type="scientific">Pristionchus fissidentatus</name>
    <dbReference type="NCBI Taxonomy" id="1538716"/>
    <lineage>
        <taxon>Eukaryota</taxon>
        <taxon>Metazoa</taxon>
        <taxon>Ecdysozoa</taxon>
        <taxon>Nematoda</taxon>
        <taxon>Chromadorea</taxon>
        <taxon>Rhabditida</taxon>
        <taxon>Rhabditina</taxon>
        <taxon>Diplogasteromorpha</taxon>
        <taxon>Diplogasteroidea</taxon>
        <taxon>Neodiplogasteridae</taxon>
        <taxon>Pristionchus</taxon>
    </lineage>
</organism>
<feature type="non-terminal residue" evidence="2">
    <location>
        <position position="1"/>
    </location>
</feature>
<feature type="region of interest" description="Disordered" evidence="1">
    <location>
        <begin position="51"/>
        <end position="89"/>
    </location>
</feature>
<dbReference type="AlphaFoldDB" id="A0AAV5UUG6"/>
<reference evidence="2" key="1">
    <citation type="submission" date="2023-10" db="EMBL/GenBank/DDBJ databases">
        <title>Genome assembly of Pristionchus species.</title>
        <authorList>
            <person name="Yoshida K."/>
            <person name="Sommer R.J."/>
        </authorList>
    </citation>
    <scope>NUCLEOTIDE SEQUENCE</scope>
    <source>
        <strain evidence="2">RS5133</strain>
    </source>
</reference>
<dbReference type="EMBL" id="BTSY01000001">
    <property type="protein sequence ID" value="GMT10751.1"/>
    <property type="molecule type" value="Genomic_DNA"/>
</dbReference>
<name>A0AAV5UUG6_9BILA</name>
<feature type="compositionally biased region" description="Low complexity" evidence="1">
    <location>
        <begin position="80"/>
        <end position="89"/>
    </location>
</feature>
<sequence>LRVDSSDSILLTNSRVFVHIYFQCFPEAILQSLGKMVESLFHSFSMRARRHSSSSSKLASSSHVSSQRPCHFTRTKTPFSSSSNPSSSL</sequence>
<feature type="compositionally biased region" description="Low complexity" evidence="1">
    <location>
        <begin position="53"/>
        <end position="66"/>
    </location>
</feature>
<proteinExistence type="predicted"/>
<dbReference type="Proteomes" id="UP001432322">
    <property type="component" value="Unassembled WGS sequence"/>
</dbReference>
<protein>
    <submittedName>
        <fullName evidence="2">Uncharacterized protein</fullName>
    </submittedName>
</protein>
<accession>A0AAV5UUG6</accession>
<evidence type="ECO:0000313" key="2">
    <source>
        <dbReference type="EMBL" id="GMT10751.1"/>
    </source>
</evidence>
<evidence type="ECO:0000313" key="3">
    <source>
        <dbReference type="Proteomes" id="UP001432322"/>
    </source>
</evidence>
<gene>
    <name evidence="2" type="ORF">PFISCL1PPCAC_2048</name>
</gene>
<evidence type="ECO:0000256" key="1">
    <source>
        <dbReference type="SAM" id="MobiDB-lite"/>
    </source>
</evidence>
<comment type="caution">
    <text evidence="2">The sequence shown here is derived from an EMBL/GenBank/DDBJ whole genome shotgun (WGS) entry which is preliminary data.</text>
</comment>
<keyword evidence="3" id="KW-1185">Reference proteome</keyword>